<dbReference type="InterPro" id="IPR001619">
    <property type="entry name" value="Sec1-like"/>
</dbReference>
<protein>
    <recommendedName>
        <fullName evidence="3">Sec1 family domain-containing protein 1</fullName>
    </recommendedName>
</protein>
<dbReference type="Gene3D" id="1.25.40.60">
    <property type="match status" value="1"/>
</dbReference>
<proteinExistence type="inferred from homology"/>
<evidence type="ECO:0000256" key="1">
    <source>
        <dbReference type="ARBA" id="ARBA00009884"/>
    </source>
</evidence>
<evidence type="ECO:0008006" key="3">
    <source>
        <dbReference type="Google" id="ProtNLM"/>
    </source>
</evidence>
<dbReference type="InterPro" id="IPR036045">
    <property type="entry name" value="Sec1-like_sf"/>
</dbReference>
<sequence length="262" mass="26915">MDEVATRHIPTFFEAEQQVLQGSGNLDAIVAQLRGDKGSDLDKLRLALVEYLACDPAQAKTVLERLSEALAAAPEGEGAVGGGGGGGGAARALAALKYVKSVRMVSTMMAPMSRAPASAPSDGGWLAGLDKFAGHASELIAKATATVKTLLPSSSKLPVTRLVDAICEGKPHEVADTCLTLDPKLARGSSASSAYGAGAAASGGFRTAIVFVLGGGNYTEYQNLQDYAAKQTPPRHIIYGSTSMCTPESFCEELAELGADGP</sequence>
<organism evidence="2">
    <name type="scientific">Bicosoecida sp. CB-2014</name>
    <dbReference type="NCBI Taxonomy" id="1486930"/>
    <lineage>
        <taxon>Eukaryota</taxon>
        <taxon>Sar</taxon>
        <taxon>Stramenopiles</taxon>
        <taxon>Bigyra</taxon>
        <taxon>Opalozoa</taxon>
        <taxon>Bicosoecida</taxon>
    </lineage>
</organism>
<dbReference type="SUPFAM" id="SSF56815">
    <property type="entry name" value="Sec1/munc18-like (SM) proteins"/>
    <property type="match status" value="1"/>
</dbReference>
<comment type="similarity">
    <text evidence="1">Belongs to the STXBP/unc-18/SEC1 family.</text>
</comment>
<dbReference type="Gene3D" id="3.40.50.1910">
    <property type="match status" value="1"/>
</dbReference>
<evidence type="ECO:0000313" key="2">
    <source>
        <dbReference type="EMBL" id="CAD8921083.1"/>
    </source>
</evidence>
<dbReference type="AlphaFoldDB" id="A0A7S1CJM1"/>
<reference evidence="2" key="1">
    <citation type="submission" date="2021-01" db="EMBL/GenBank/DDBJ databases">
        <authorList>
            <person name="Corre E."/>
            <person name="Pelletier E."/>
            <person name="Niang G."/>
            <person name="Scheremetjew M."/>
            <person name="Finn R."/>
            <person name="Kale V."/>
            <person name="Holt S."/>
            <person name="Cochrane G."/>
            <person name="Meng A."/>
            <person name="Brown T."/>
            <person name="Cohen L."/>
        </authorList>
    </citation>
    <scope>NUCLEOTIDE SEQUENCE</scope>
    <source>
        <strain evidence="2">Ms1</strain>
    </source>
</reference>
<dbReference type="EMBL" id="HBFS01021422">
    <property type="protein sequence ID" value="CAD8921083.1"/>
    <property type="molecule type" value="Transcribed_RNA"/>
</dbReference>
<gene>
    <name evidence="2" type="ORF">BSP0115_LOCUS14345</name>
</gene>
<dbReference type="Pfam" id="PF00995">
    <property type="entry name" value="Sec1"/>
    <property type="match status" value="1"/>
</dbReference>
<dbReference type="PANTHER" id="PTHR11679">
    <property type="entry name" value="VESICLE PROTEIN SORTING-ASSOCIATED"/>
    <property type="match status" value="1"/>
</dbReference>
<accession>A0A7S1CJM1</accession>
<dbReference type="InterPro" id="IPR027482">
    <property type="entry name" value="Sec1-like_dom2"/>
</dbReference>
<name>A0A7S1CJM1_9STRA</name>
<dbReference type="GO" id="GO:0016192">
    <property type="term" value="P:vesicle-mediated transport"/>
    <property type="evidence" value="ECO:0007669"/>
    <property type="project" value="InterPro"/>
</dbReference>